<accession>A0A2N7W6G2</accession>
<evidence type="ECO:0000313" key="2">
    <source>
        <dbReference type="Proteomes" id="UP000235347"/>
    </source>
</evidence>
<reference evidence="1 2" key="1">
    <citation type="submission" date="2018-01" db="EMBL/GenBank/DDBJ databases">
        <title>Whole genome analyses suggest that Burkholderia sensu lato contains two further novel genera in the rhizoxinica-symbiotica group Mycetohabitans gen. nov., and Trinickia gen. nov.: implications for the evolution of diazotrophy and nodulation in the Burkholderiaceae.</title>
        <authorList>
            <person name="Estrada-de los Santos P."/>
            <person name="Palmer M."/>
            <person name="Chavez-Ramirez B."/>
            <person name="Beukes C."/>
            <person name="Steenkamp E.T."/>
            <person name="Hirsch A.M."/>
            <person name="Manyaka P."/>
            <person name="Maluk M."/>
            <person name="Lafos M."/>
            <person name="Crook M."/>
            <person name="Gross E."/>
            <person name="Simon M.F."/>
            <person name="Bueno dos Reis Junior F."/>
            <person name="Poole P.S."/>
            <person name="Venter S.N."/>
            <person name="James E.K."/>
        </authorList>
    </citation>
    <scope>NUCLEOTIDE SEQUENCE [LARGE SCALE GENOMIC DNA]</scope>
    <source>
        <strain evidence="1 2">GP25-8</strain>
    </source>
</reference>
<keyword evidence="2" id="KW-1185">Reference proteome</keyword>
<sequence>MPKFEIKDGMLMGSTGRPLVADEVDIPSPHTRAYQDIEARIHEMSDRQVEDYAESLRHKIHVFDQHDTLEEARAGGRLAYRSWPMSPTADQDIIGKGGKYVSGFSSLSTTRDAVALRQAQRDFRQGTQPDPFTSAPSTILGRDPDRAEALWSGSGPGMVTTLLPEDHYVALEALNRRVQQSDASFKLAELNDTLRAEVTRPHLLDNKDLSSMVMTLGTETERRGKPSARTQNPASDFKLRENATRYQSFMNAHGAEQTEIHNEMAVHYRQTGHSTPAIEMTLQEPPKTSLFDKVAATFKKAALAFAPENPTRDTATLGTQLNTNRTYPVRKK</sequence>
<protein>
    <submittedName>
        <fullName evidence="1">Uncharacterized protein</fullName>
    </submittedName>
</protein>
<dbReference type="RefSeq" id="WP_102609987.1">
    <property type="nucleotide sequence ID" value="NZ_CADIKD010000002.1"/>
</dbReference>
<name>A0A2N7W6G2_9BURK</name>
<dbReference type="Proteomes" id="UP000235347">
    <property type="component" value="Unassembled WGS sequence"/>
</dbReference>
<comment type="caution">
    <text evidence="1">The sequence shown here is derived from an EMBL/GenBank/DDBJ whole genome shotgun (WGS) entry which is preliminary data.</text>
</comment>
<gene>
    <name evidence="1" type="ORF">C0Z19_11755</name>
</gene>
<evidence type="ECO:0000313" key="1">
    <source>
        <dbReference type="EMBL" id="PMS24984.1"/>
    </source>
</evidence>
<organism evidence="1 2">
    <name type="scientific">Trinickia soli</name>
    <dbReference type="NCBI Taxonomy" id="380675"/>
    <lineage>
        <taxon>Bacteria</taxon>
        <taxon>Pseudomonadati</taxon>
        <taxon>Pseudomonadota</taxon>
        <taxon>Betaproteobacteria</taxon>
        <taxon>Burkholderiales</taxon>
        <taxon>Burkholderiaceae</taxon>
        <taxon>Trinickia</taxon>
    </lineage>
</organism>
<proteinExistence type="predicted"/>
<dbReference type="EMBL" id="PNYB01000008">
    <property type="protein sequence ID" value="PMS24984.1"/>
    <property type="molecule type" value="Genomic_DNA"/>
</dbReference>
<dbReference type="AlphaFoldDB" id="A0A2N7W6G2"/>